<dbReference type="InterPro" id="IPR035100">
    <property type="entry name" value="TF_IIS-typ"/>
</dbReference>
<keyword evidence="8" id="KW-0804">Transcription</keyword>
<dbReference type="AlphaFoldDB" id="A0A6A7C6A9"/>
<dbReference type="Gene3D" id="1.20.930.10">
    <property type="entry name" value="Conserved domain common to transcription factors TFIIS, elongin A, CRSP70"/>
    <property type="match status" value="1"/>
</dbReference>
<comment type="function">
    <text evidence="8">Necessary for efficient RNA polymerase II transcription elongation past template-encoded arresting sites.</text>
</comment>
<gene>
    <name evidence="14" type="ORF">K470DRAFT_212459</name>
</gene>
<dbReference type="GO" id="GO:0031564">
    <property type="term" value="P:transcription antitermination"/>
    <property type="evidence" value="ECO:0007669"/>
    <property type="project" value="TreeGrafter"/>
</dbReference>
<sequence length="303" mass="33355">MADMDVKQLQDINKQLTKAADGEPATILRLLQSLQNVTATEDVLRQSRLGLVVSKLRQNKDADVSRLSSQLVNKWKQDVAQAKKRKAAATAASTSAATTPTANKDQMETVKPEPGANRASAAPPDKRSAKADGVNTKLTGDVARDGCIQLMYDGLSFMSEESPDDVLAVARDVELAAFNHHGKQTTATYKQKMRSLFMNLKMKENAQLRHDVYTGRIEATKFVAMTTEELKSAEKRAQDAALEKENMMKAMSAQEERAVSTTMSCSKCKANKVAYTQAQTRSADEPMTTFCECMNCGARWRFS</sequence>
<dbReference type="InterPro" id="IPR036575">
    <property type="entry name" value="TFIIS_cen_dom_sf"/>
</dbReference>
<dbReference type="SUPFAM" id="SSF47676">
    <property type="entry name" value="Conserved domain common to transcription factors TFIIS, elongin A, CRSP70"/>
    <property type="match status" value="1"/>
</dbReference>
<name>A0A6A7C6A9_9PEZI</name>
<dbReference type="Pfam" id="PF01096">
    <property type="entry name" value="Zn_ribbon_TFIIS"/>
    <property type="match status" value="1"/>
</dbReference>
<protein>
    <recommendedName>
        <fullName evidence="8">Transcription elongation factor</fullName>
    </recommendedName>
</protein>
<dbReference type="Pfam" id="PF08711">
    <property type="entry name" value="Med26"/>
    <property type="match status" value="1"/>
</dbReference>
<evidence type="ECO:0000313" key="15">
    <source>
        <dbReference type="Proteomes" id="UP000799421"/>
    </source>
</evidence>
<evidence type="ECO:0000256" key="2">
    <source>
        <dbReference type="ARBA" id="ARBA00022723"/>
    </source>
</evidence>
<dbReference type="PANTHER" id="PTHR11477:SF0">
    <property type="entry name" value="IP08861P-RELATED"/>
    <property type="match status" value="1"/>
</dbReference>
<feature type="region of interest" description="Disordered" evidence="10">
    <location>
        <begin position="86"/>
        <end position="133"/>
    </location>
</feature>
<organism evidence="14 15">
    <name type="scientific">Piedraia hortae CBS 480.64</name>
    <dbReference type="NCBI Taxonomy" id="1314780"/>
    <lineage>
        <taxon>Eukaryota</taxon>
        <taxon>Fungi</taxon>
        <taxon>Dikarya</taxon>
        <taxon>Ascomycota</taxon>
        <taxon>Pezizomycotina</taxon>
        <taxon>Dothideomycetes</taxon>
        <taxon>Dothideomycetidae</taxon>
        <taxon>Capnodiales</taxon>
        <taxon>Piedraiaceae</taxon>
        <taxon>Piedraia</taxon>
    </lineage>
</organism>
<reference evidence="14" key="1">
    <citation type="journal article" date="2020" name="Stud. Mycol.">
        <title>101 Dothideomycetes genomes: a test case for predicting lifestyles and emergence of pathogens.</title>
        <authorList>
            <person name="Haridas S."/>
            <person name="Albert R."/>
            <person name="Binder M."/>
            <person name="Bloem J."/>
            <person name="Labutti K."/>
            <person name="Salamov A."/>
            <person name="Andreopoulos B."/>
            <person name="Baker S."/>
            <person name="Barry K."/>
            <person name="Bills G."/>
            <person name="Bluhm B."/>
            <person name="Cannon C."/>
            <person name="Castanera R."/>
            <person name="Culley D."/>
            <person name="Daum C."/>
            <person name="Ezra D."/>
            <person name="Gonzalez J."/>
            <person name="Henrissat B."/>
            <person name="Kuo A."/>
            <person name="Liang C."/>
            <person name="Lipzen A."/>
            <person name="Lutzoni F."/>
            <person name="Magnuson J."/>
            <person name="Mondo S."/>
            <person name="Nolan M."/>
            <person name="Ohm R."/>
            <person name="Pangilinan J."/>
            <person name="Park H.-J."/>
            <person name="Ramirez L."/>
            <person name="Alfaro M."/>
            <person name="Sun H."/>
            <person name="Tritt A."/>
            <person name="Yoshinaga Y."/>
            <person name="Zwiers L.-H."/>
            <person name="Turgeon B."/>
            <person name="Goodwin S."/>
            <person name="Spatafora J."/>
            <person name="Crous P."/>
            <person name="Grigoriev I."/>
        </authorList>
    </citation>
    <scope>NUCLEOTIDE SEQUENCE</scope>
    <source>
        <strain evidence="14">CBS 480.64</strain>
    </source>
</reference>
<dbReference type="PANTHER" id="PTHR11477">
    <property type="entry name" value="TRANSCRIPTION FACTOR S-II ZINC FINGER DOMAIN-CONTAINING PROTEIN"/>
    <property type="match status" value="1"/>
</dbReference>
<dbReference type="CDD" id="cd13749">
    <property type="entry name" value="Zn-ribbon_TFIIS"/>
    <property type="match status" value="1"/>
</dbReference>
<dbReference type="EMBL" id="MU005965">
    <property type="protein sequence ID" value="KAF2862599.1"/>
    <property type="molecule type" value="Genomic_DNA"/>
</dbReference>
<comment type="subcellular location">
    <subcellularLocation>
        <location evidence="1 7 8">Nucleus</location>
    </subcellularLocation>
</comment>
<dbReference type="GO" id="GO:0000977">
    <property type="term" value="F:RNA polymerase II transcription regulatory region sequence-specific DNA binding"/>
    <property type="evidence" value="ECO:0007669"/>
    <property type="project" value="TreeGrafter"/>
</dbReference>
<dbReference type="InterPro" id="IPR003617">
    <property type="entry name" value="TFIIS/CRSP70_N_sub"/>
</dbReference>
<dbReference type="InterPro" id="IPR001222">
    <property type="entry name" value="Znf_TFIIS"/>
</dbReference>
<evidence type="ECO:0000256" key="4">
    <source>
        <dbReference type="ARBA" id="ARBA00022833"/>
    </source>
</evidence>
<keyword evidence="5 7" id="KW-0539">Nucleus</keyword>
<keyword evidence="8" id="KW-0238">DNA-binding</keyword>
<dbReference type="GO" id="GO:0008270">
    <property type="term" value="F:zinc ion binding"/>
    <property type="evidence" value="ECO:0007669"/>
    <property type="project" value="UniProtKB-UniRule"/>
</dbReference>
<dbReference type="GO" id="GO:0005634">
    <property type="term" value="C:nucleus"/>
    <property type="evidence" value="ECO:0007669"/>
    <property type="project" value="UniProtKB-SubCell"/>
</dbReference>
<keyword evidence="9" id="KW-0175">Coiled coil</keyword>
<dbReference type="Gene3D" id="2.20.25.10">
    <property type="match status" value="1"/>
</dbReference>
<accession>A0A6A7C6A9</accession>
<proteinExistence type="inferred from homology"/>
<dbReference type="SMART" id="SM00440">
    <property type="entry name" value="ZnF_C2C2"/>
    <property type="match status" value="1"/>
</dbReference>
<dbReference type="GO" id="GO:0031440">
    <property type="term" value="P:regulation of mRNA 3'-end processing"/>
    <property type="evidence" value="ECO:0007669"/>
    <property type="project" value="TreeGrafter"/>
</dbReference>
<evidence type="ECO:0000256" key="3">
    <source>
        <dbReference type="ARBA" id="ARBA00022771"/>
    </source>
</evidence>
<evidence type="ECO:0000256" key="8">
    <source>
        <dbReference type="RuleBase" id="RU368078"/>
    </source>
</evidence>
<dbReference type="InterPro" id="IPR003618">
    <property type="entry name" value="TFIIS_cen_dom"/>
</dbReference>
<dbReference type="SMART" id="SM00510">
    <property type="entry name" value="TFS2M"/>
    <property type="match status" value="1"/>
</dbReference>
<dbReference type="GO" id="GO:0003746">
    <property type="term" value="F:translation elongation factor activity"/>
    <property type="evidence" value="ECO:0007669"/>
    <property type="project" value="UniProtKB-KW"/>
</dbReference>
<feature type="coiled-coil region" evidence="9">
    <location>
        <begin position="223"/>
        <end position="257"/>
    </location>
</feature>
<dbReference type="InterPro" id="IPR035441">
    <property type="entry name" value="TFIIS/LEDGF_dom_sf"/>
</dbReference>
<evidence type="ECO:0000256" key="5">
    <source>
        <dbReference type="ARBA" id="ARBA00023242"/>
    </source>
</evidence>
<dbReference type="Pfam" id="PF07500">
    <property type="entry name" value="TFIIS_M"/>
    <property type="match status" value="1"/>
</dbReference>
<dbReference type="Proteomes" id="UP000799421">
    <property type="component" value="Unassembled WGS sequence"/>
</dbReference>
<dbReference type="FunFam" id="1.10.472.30:FF:000003">
    <property type="entry name" value="Transcription elongation factor S-II"/>
    <property type="match status" value="1"/>
</dbReference>
<keyword evidence="3 6" id="KW-0863">Zinc-finger</keyword>
<evidence type="ECO:0000256" key="1">
    <source>
        <dbReference type="ARBA" id="ARBA00004123"/>
    </source>
</evidence>
<dbReference type="PROSITE" id="PS51319">
    <property type="entry name" value="TFIIS_N"/>
    <property type="match status" value="1"/>
</dbReference>
<evidence type="ECO:0000256" key="9">
    <source>
        <dbReference type="SAM" id="Coils"/>
    </source>
</evidence>
<feature type="domain" description="TFIIS N-terminal" evidence="12">
    <location>
        <begin position="10"/>
        <end position="82"/>
    </location>
</feature>
<dbReference type="OrthoDB" id="44867at2759"/>
<dbReference type="PROSITE" id="PS51133">
    <property type="entry name" value="ZF_TFIIS_2"/>
    <property type="match status" value="1"/>
</dbReference>
<evidence type="ECO:0000256" key="10">
    <source>
        <dbReference type="SAM" id="MobiDB-lite"/>
    </source>
</evidence>
<dbReference type="PROSITE" id="PS00466">
    <property type="entry name" value="ZF_TFIIS_1"/>
    <property type="match status" value="1"/>
</dbReference>
<dbReference type="InterPro" id="IPR006289">
    <property type="entry name" value="TFSII"/>
</dbReference>
<dbReference type="Gene3D" id="1.10.472.30">
    <property type="entry name" value="Transcription elongation factor S-II, central domain"/>
    <property type="match status" value="1"/>
</dbReference>
<dbReference type="SUPFAM" id="SSF57783">
    <property type="entry name" value="Zinc beta-ribbon"/>
    <property type="match status" value="1"/>
</dbReference>
<dbReference type="InterPro" id="IPR017923">
    <property type="entry name" value="TFIIS_N"/>
</dbReference>
<dbReference type="GO" id="GO:0001139">
    <property type="term" value="F:RNA polymerase II complex recruiting activity"/>
    <property type="evidence" value="ECO:0007669"/>
    <property type="project" value="TreeGrafter"/>
</dbReference>
<evidence type="ECO:0000259" key="12">
    <source>
        <dbReference type="PROSITE" id="PS51319"/>
    </source>
</evidence>
<keyword evidence="4 8" id="KW-0862">Zinc</keyword>
<dbReference type="SMART" id="SM00509">
    <property type="entry name" value="TFS2N"/>
    <property type="match status" value="1"/>
</dbReference>
<keyword evidence="8" id="KW-0805">Transcription regulation</keyword>
<dbReference type="GO" id="GO:0006368">
    <property type="term" value="P:transcription elongation by RNA polymerase II"/>
    <property type="evidence" value="ECO:0007669"/>
    <property type="project" value="InterPro"/>
</dbReference>
<keyword evidence="2 8" id="KW-0479">Metal-binding</keyword>
<dbReference type="NCBIfam" id="TIGR01385">
    <property type="entry name" value="TFSII"/>
    <property type="match status" value="1"/>
</dbReference>
<dbReference type="PIRSF" id="PIRSF006704">
    <property type="entry name" value="TF_IIS"/>
    <property type="match status" value="1"/>
</dbReference>
<comment type="similarity">
    <text evidence="8">Belongs to the TFS-II family.</text>
</comment>
<evidence type="ECO:0000259" key="11">
    <source>
        <dbReference type="PROSITE" id="PS51133"/>
    </source>
</evidence>
<keyword evidence="14" id="KW-0251">Elongation factor</keyword>
<feature type="domain" description="TFIIS central" evidence="13">
    <location>
        <begin position="143"/>
        <end position="258"/>
    </location>
</feature>
<evidence type="ECO:0000313" key="14">
    <source>
        <dbReference type="EMBL" id="KAF2862599.1"/>
    </source>
</evidence>
<evidence type="ECO:0000256" key="6">
    <source>
        <dbReference type="PROSITE-ProRule" id="PRU00472"/>
    </source>
</evidence>
<dbReference type="PROSITE" id="PS51321">
    <property type="entry name" value="TFIIS_CENTRAL"/>
    <property type="match status" value="1"/>
</dbReference>
<feature type="compositionally biased region" description="Low complexity" evidence="10">
    <location>
        <begin position="88"/>
        <end position="102"/>
    </location>
</feature>
<dbReference type="GO" id="GO:0006362">
    <property type="term" value="P:transcription elongation by RNA polymerase I"/>
    <property type="evidence" value="ECO:0007669"/>
    <property type="project" value="TreeGrafter"/>
</dbReference>
<evidence type="ECO:0000256" key="7">
    <source>
        <dbReference type="PROSITE-ProRule" id="PRU00649"/>
    </source>
</evidence>
<keyword evidence="14" id="KW-0648">Protein biosynthesis</keyword>
<feature type="domain" description="TFIIS-type" evidence="11">
    <location>
        <begin position="261"/>
        <end position="301"/>
    </location>
</feature>
<evidence type="ECO:0000259" key="13">
    <source>
        <dbReference type="PROSITE" id="PS51321"/>
    </source>
</evidence>
<dbReference type="SUPFAM" id="SSF46942">
    <property type="entry name" value="Elongation factor TFIIS domain 2"/>
    <property type="match status" value="1"/>
</dbReference>
<keyword evidence="15" id="KW-1185">Reference proteome</keyword>